<dbReference type="PANTHER" id="PTHR44068:SF11">
    <property type="entry name" value="GERANYL DIPHOSPHATE 2-C-METHYLTRANSFERASE"/>
    <property type="match status" value="1"/>
</dbReference>
<dbReference type="Gene3D" id="3.40.50.150">
    <property type="entry name" value="Vaccinia Virus protein VP39"/>
    <property type="match status" value="1"/>
</dbReference>
<name>A0A2H0B632_9BACT</name>
<dbReference type="EMBL" id="PCSR01000066">
    <property type="protein sequence ID" value="PIP53115.1"/>
    <property type="molecule type" value="Genomic_DNA"/>
</dbReference>
<protein>
    <submittedName>
        <fullName evidence="2">SAM-dependent methyltransferase</fullName>
    </submittedName>
</protein>
<accession>A0A2H0B632</accession>
<dbReference type="InterPro" id="IPR041698">
    <property type="entry name" value="Methyltransf_25"/>
</dbReference>
<gene>
    <name evidence="2" type="ORF">COX08_02770</name>
</gene>
<dbReference type="AlphaFoldDB" id="A0A2H0B632"/>
<keyword evidence="2" id="KW-0489">Methyltransferase</keyword>
<dbReference type="Proteomes" id="UP000229459">
    <property type="component" value="Unassembled WGS sequence"/>
</dbReference>
<sequence>MKLKTFNPIWEEIFKSRNWGKYPPEELIRFIAINFYKVSDRREIRILDLGCGTGACTWFIAREGFSTYGIDGSKTAIEINRNRLDLENLKAELIVNDIAHMPWQNDYFDAVIDVDCLQCNNCKDSQIIIDEIYRVLKPKGKHFSITAKRGCWGDKTGTIIDNYTYKNVTEGPFSDMGTIRFSTKSNIKKMYQKFYNLSFECSIRTMNDCQKKIAHWIFSCQK</sequence>
<dbReference type="PANTHER" id="PTHR44068">
    <property type="entry name" value="ZGC:194242"/>
    <property type="match status" value="1"/>
</dbReference>
<dbReference type="InterPro" id="IPR029063">
    <property type="entry name" value="SAM-dependent_MTases_sf"/>
</dbReference>
<feature type="domain" description="Methyltransferase" evidence="1">
    <location>
        <begin position="46"/>
        <end position="140"/>
    </location>
</feature>
<keyword evidence="2" id="KW-0808">Transferase</keyword>
<dbReference type="SUPFAM" id="SSF53335">
    <property type="entry name" value="S-adenosyl-L-methionine-dependent methyltransferases"/>
    <property type="match status" value="1"/>
</dbReference>
<evidence type="ECO:0000313" key="3">
    <source>
        <dbReference type="Proteomes" id="UP000229459"/>
    </source>
</evidence>
<organism evidence="2 3">
    <name type="scientific">Candidatus Beckwithbacteria bacterium CG23_combo_of_CG06-09_8_20_14_all_34_8</name>
    <dbReference type="NCBI Taxonomy" id="1974497"/>
    <lineage>
        <taxon>Bacteria</taxon>
        <taxon>Candidatus Beckwithiibacteriota</taxon>
    </lineage>
</organism>
<evidence type="ECO:0000259" key="1">
    <source>
        <dbReference type="Pfam" id="PF13649"/>
    </source>
</evidence>
<evidence type="ECO:0000313" key="2">
    <source>
        <dbReference type="EMBL" id="PIP53115.1"/>
    </source>
</evidence>
<comment type="caution">
    <text evidence="2">The sequence shown here is derived from an EMBL/GenBank/DDBJ whole genome shotgun (WGS) entry which is preliminary data.</text>
</comment>
<proteinExistence type="predicted"/>
<dbReference type="GO" id="GO:0032259">
    <property type="term" value="P:methylation"/>
    <property type="evidence" value="ECO:0007669"/>
    <property type="project" value="UniProtKB-KW"/>
</dbReference>
<dbReference type="CDD" id="cd02440">
    <property type="entry name" value="AdoMet_MTases"/>
    <property type="match status" value="1"/>
</dbReference>
<dbReference type="Pfam" id="PF13649">
    <property type="entry name" value="Methyltransf_25"/>
    <property type="match status" value="1"/>
</dbReference>
<dbReference type="GO" id="GO:0008168">
    <property type="term" value="F:methyltransferase activity"/>
    <property type="evidence" value="ECO:0007669"/>
    <property type="project" value="UniProtKB-KW"/>
</dbReference>
<dbReference type="InterPro" id="IPR050447">
    <property type="entry name" value="Erg6_SMT_methyltransf"/>
</dbReference>
<reference evidence="2 3" key="1">
    <citation type="submission" date="2017-09" db="EMBL/GenBank/DDBJ databases">
        <title>Depth-based differentiation of microbial function through sediment-hosted aquifers and enrichment of novel symbionts in the deep terrestrial subsurface.</title>
        <authorList>
            <person name="Probst A.J."/>
            <person name="Ladd B."/>
            <person name="Jarett J.K."/>
            <person name="Geller-Mcgrath D.E."/>
            <person name="Sieber C.M."/>
            <person name="Emerson J.B."/>
            <person name="Anantharaman K."/>
            <person name="Thomas B.C."/>
            <person name="Malmstrom R."/>
            <person name="Stieglmeier M."/>
            <person name="Klingl A."/>
            <person name="Woyke T."/>
            <person name="Ryan C.M."/>
            <person name="Banfield J.F."/>
        </authorList>
    </citation>
    <scope>NUCLEOTIDE SEQUENCE [LARGE SCALE GENOMIC DNA]</scope>
    <source>
        <strain evidence="2">CG23_combo_of_CG06-09_8_20_14_all_34_8</strain>
    </source>
</reference>